<accession>A0A382WIE1</accession>
<dbReference type="Pfam" id="PF06808">
    <property type="entry name" value="DctM"/>
    <property type="match status" value="1"/>
</dbReference>
<keyword evidence="3" id="KW-0997">Cell inner membrane</keyword>
<proteinExistence type="predicted"/>
<reference evidence="9" key="1">
    <citation type="submission" date="2018-05" db="EMBL/GenBank/DDBJ databases">
        <authorList>
            <person name="Lanie J.A."/>
            <person name="Ng W.-L."/>
            <person name="Kazmierczak K.M."/>
            <person name="Andrzejewski T.M."/>
            <person name="Davidsen T.M."/>
            <person name="Wayne K.J."/>
            <person name="Tettelin H."/>
            <person name="Glass J.I."/>
            <person name="Rusch D."/>
            <person name="Podicherti R."/>
            <person name="Tsui H.-C.T."/>
            <person name="Winkler M.E."/>
        </authorList>
    </citation>
    <scope>NUCLEOTIDE SEQUENCE</scope>
</reference>
<evidence type="ECO:0000256" key="5">
    <source>
        <dbReference type="ARBA" id="ARBA00022989"/>
    </source>
</evidence>
<dbReference type="InterPro" id="IPR010656">
    <property type="entry name" value="DctM"/>
</dbReference>
<name>A0A382WIE1_9ZZZZ</name>
<feature type="non-terminal residue" evidence="9">
    <location>
        <position position="1"/>
    </location>
</feature>
<keyword evidence="6 7" id="KW-0472">Membrane</keyword>
<evidence type="ECO:0000313" key="9">
    <source>
        <dbReference type="EMBL" id="SVD58389.1"/>
    </source>
</evidence>
<dbReference type="PANTHER" id="PTHR33362:SF5">
    <property type="entry name" value="C4-DICARBOXYLATE TRAP TRANSPORTER LARGE PERMEASE PROTEIN DCTM"/>
    <property type="match status" value="1"/>
</dbReference>
<protein>
    <recommendedName>
        <fullName evidence="8">TRAP C4-dicarboxylate transport system permease DctM subunit domain-containing protein</fullName>
    </recommendedName>
</protein>
<keyword evidence="5 7" id="KW-1133">Transmembrane helix</keyword>
<feature type="domain" description="TRAP C4-dicarboxylate transport system permease DctM subunit" evidence="8">
    <location>
        <begin position="2"/>
        <end position="277"/>
    </location>
</feature>
<organism evidence="9">
    <name type="scientific">marine metagenome</name>
    <dbReference type="NCBI Taxonomy" id="408172"/>
    <lineage>
        <taxon>unclassified sequences</taxon>
        <taxon>metagenomes</taxon>
        <taxon>ecological metagenomes</taxon>
    </lineage>
</organism>
<dbReference type="GO" id="GO:0022857">
    <property type="term" value="F:transmembrane transporter activity"/>
    <property type="evidence" value="ECO:0007669"/>
    <property type="project" value="TreeGrafter"/>
</dbReference>
<feature type="non-terminal residue" evidence="9">
    <location>
        <position position="277"/>
    </location>
</feature>
<evidence type="ECO:0000256" key="2">
    <source>
        <dbReference type="ARBA" id="ARBA00022475"/>
    </source>
</evidence>
<dbReference type="InterPro" id="IPR004681">
    <property type="entry name" value="TRAP_DctM"/>
</dbReference>
<dbReference type="AlphaFoldDB" id="A0A382WIE1"/>
<dbReference type="PANTHER" id="PTHR33362">
    <property type="entry name" value="SIALIC ACID TRAP TRANSPORTER PERMEASE PROTEIN SIAT-RELATED"/>
    <property type="match status" value="1"/>
</dbReference>
<keyword evidence="4 7" id="KW-0812">Transmembrane</keyword>
<sequence>FHSGVASKVFNAIDMLIGGMRGRLSYLTIFGGTGFAALTGTSMGNTAMLGSLLVPEMTERGYKKYMSLGPILGVGGLAILIPPSSLGVLLGSLARIDIGRLLIAGVMPGLILAVLYLVLIYGMTRIDPGGAPDHAGGVYPIKTKMKVIVTHIVPMCGIICTVIGLILFGIATPTESAAFGVLGILVMATGFGGLTLQAISKSLRGTLKVTGMLLLIVIASSTFSQLLAFSGVTSGIISLVNGLGWPPLMMMVAMFGILLFMGMFMEQVSIMMLTIPI</sequence>
<evidence type="ECO:0000256" key="7">
    <source>
        <dbReference type="SAM" id="Phobius"/>
    </source>
</evidence>
<evidence type="ECO:0000256" key="6">
    <source>
        <dbReference type="ARBA" id="ARBA00023136"/>
    </source>
</evidence>
<feature type="transmembrane region" description="Helical" evidence="7">
    <location>
        <begin position="211"/>
        <end position="237"/>
    </location>
</feature>
<evidence type="ECO:0000256" key="1">
    <source>
        <dbReference type="ARBA" id="ARBA00004429"/>
    </source>
</evidence>
<feature type="transmembrane region" description="Helical" evidence="7">
    <location>
        <begin position="177"/>
        <end position="199"/>
    </location>
</feature>
<dbReference type="EMBL" id="UINC01159992">
    <property type="protein sequence ID" value="SVD58389.1"/>
    <property type="molecule type" value="Genomic_DNA"/>
</dbReference>
<feature type="transmembrane region" description="Helical" evidence="7">
    <location>
        <begin position="101"/>
        <end position="121"/>
    </location>
</feature>
<feature type="transmembrane region" description="Helical" evidence="7">
    <location>
        <begin position="24"/>
        <end position="53"/>
    </location>
</feature>
<keyword evidence="2" id="KW-1003">Cell membrane</keyword>
<evidence type="ECO:0000256" key="3">
    <source>
        <dbReference type="ARBA" id="ARBA00022519"/>
    </source>
</evidence>
<dbReference type="GO" id="GO:0005886">
    <property type="term" value="C:plasma membrane"/>
    <property type="evidence" value="ECO:0007669"/>
    <property type="project" value="UniProtKB-SubCell"/>
</dbReference>
<evidence type="ECO:0000256" key="4">
    <source>
        <dbReference type="ARBA" id="ARBA00022692"/>
    </source>
</evidence>
<evidence type="ECO:0000259" key="8">
    <source>
        <dbReference type="Pfam" id="PF06808"/>
    </source>
</evidence>
<comment type="subcellular location">
    <subcellularLocation>
        <location evidence="1">Cell inner membrane</location>
        <topology evidence="1">Multi-pass membrane protein</topology>
    </subcellularLocation>
</comment>
<feature type="transmembrane region" description="Helical" evidence="7">
    <location>
        <begin position="243"/>
        <end position="264"/>
    </location>
</feature>
<gene>
    <name evidence="9" type="ORF">METZ01_LOCUS411243</name>
</gene>
<feature type="transmembrane region" description="Helical" evidence="7">
    <location>
        <begin position="152"/>
        <end position="171"/>
    </location>
</feature>